<dbReference type="AlphaFoldDB" id="A0AAJ1R240"/>
<evidence type="ECO:0000313" key="5">
    <source>
        <dbReference type="Proteomes" id="UP000232721"/>
    </source>
</evidence>
<keyword evidence="2" id="KW-0472">Membrane</keyword>
<dbReference type="InterPro" id="IPR026444">
    <property type="entry name" value="Secre_tail"/>
</dbReference>
<dbReference type="EMBL" id="CP019336">
    <property type="protein sequence ID" value="AUC21092.1"/>
    <property type="molecule type" value="Genomic_DNA"/>
</dbReference>
<keyword evidence="5" id="KW-1185">Reference proteome</keyword>
<evidence type="ECO:0000313" key="6">
    <source>
        <dbReference type="Proteomes" id="UP001228636"/>
    </source>
</evidence>
<dbReference type="Proteomes" id="UP001228636">
    <property type="component" value="Unassembled WGS sequence"/>
</dbReference>
<evidence type="ECO:0000256" key="2">
    <source>
        <dbReference type="SAM" id="Phobius"/>
    </source>
</evidence>
<dbReference type="NCBIfam" id="TIGR04183">
    <property type="entry name" value="Por_Secre_tail"/>
    <property type="match status" value="1"/>
</dbReference>
<dbReference type="Proteomes" id="UP000232721">
    <property type="component" value="Chromosome"/>
</dbReference>
<evidence type="ECO:0000313" key="3">
    <source>
        <dbReference type="EMBL" id="AUC21092.1"/>
    </source>
</evidence>
<dbReference type="RefSeq" id="WP_208890321.1">
    <property type="nucleotide sequence ID" value="NZ_CP019336.1"/>
</dbReference>
<gene>
    <name evidence="3" type="ORF">BTO15_02720</name>
    <name evidence="4" type="ORF">QWY81_16920</name>
</gene>
<organism evidence="4 6">
    <name type="scientific">Polaribacter sejongensis</name>
    <dbReference type="NCBI Taxonomy" id="985043"/>
    <lineage>
        <taxon>Bacteria</taxon>
        <taxon>Pseudomonadati</taxon>
        <taxon>Bacteroidota</taxon>
        <taxon>Flavobacteriia</taxon>
        <taxon>Flavobacteriales</taxon>
        <taxon>Flavobacteriaceae</taxon>
    </lineage>
</organism>
<protein>
    <submittedName>
        <fullName evidence="4">T9SS type A sorting domain-containing protein</fullName>
    </submittedName>
</protein>
<keyword evidence="2" id="KW-1133">Transmembrane helix</keyword>
<reference evidence="4" key="3">
    <citation type="submission" date="2023-06" db="EMBL/GenBank/DDBJ databases">
        <authorList>
            <person name="Lucena T."/>
            <person name="Sun Q."/>
        </authorList>
    </citation>
    <scope>NUCLEOTIDE SEQUENCE</scope>
    <source>
        <strain evidence="4">CECT 8670</strain>
    </source>
</reference>
<keyword evidence="2" id="KW-0812">Transmembrane</keyword>
<keyword evidence="1" id="KW-0732">Signal</keyword>
<dbReference type="EMBL" id="JAUFQH010000018">
    <property type="protein sequence ID" value="MDN3621151.1"/>
    <property type="molecule type" value="Genomic_DNA"/>
</dbReference>
<evidence type="ECO:0000313" key="4">
    <source>
        <dbReference type="EMBL" id="MDN3621151.1"/>
    </source>
</evidence>
<proteinExistence type="predicted"/>
<reference evidence="3 5" key="2">
    <citation type="submission" date="2017-02" db="EMBL/GenBank/DDBJ databases">
        <title>Trade-off between light-utilization and light-protection in marine flavobacteria.</title>
        <authorList>
            <person name="Kumagai Y."/>
            <person name="Yoshizawa S."/>
            <person name="Kogure K."/>
            <person name="Iwasaki W."/>
        </authorList>
    </citation>
    <scope>NUCLEOTIDE SEQUENCE [LARGE SCALE GENOMIC DNA]</scope>
    <source>
        <strain evidence="3 5">KCTC 23670</strain>
    </source>
</reference>
<evidence type="ECO:0000256" key="1">
    <source>
        <dbReference type="ARBA" id="ARBA00022729"/>
    </source>
</evidence>
<name>A0AAJ1R240_9FLAO</name>
<feature type="transmembrane region" description="Helical" evidence="2">
    <location>
        <begin position="33"/>
        <end position="53"/>
    </location>
</feature>
<accession>A0AAJ1R240</accession>
<reference evidence="4 6" key="1">
    <citation type="journal article" date="2014" name="Int. J. Syst. Evol. Microbiol.">
        <title>Complete genome sequence of Corynebacterium casei LMG S-19264T (=DSM 44701T), isolated from a smear-ripened cheese.</title>
        <authorList>
            <consortium name="US DOE Joint Genome Institute (JGI-PGF)"/>
            <person name="Walter F."/>
            <person name="Albersmeier A."/>
            <person name="Kalinowski J."/>
            <person name="Ruckert C."/>
        </authorList>
    </citation>
    <scope>NUCLEOTIDE SEQUENCE [LARGE SCALE GENOMIC DNA]</scope>
    <source>
        <strain evidence="4 6">CECT 8670</strain>
    </source>
</reference>
<sequence>MNNTNNTQKLFLKNFNFSKNQHLKEKKTYKKGIIYLIVFLSVFLNIKTFANIIPNRGSSSEFCKASTPKEGYYNKNFEDHRSNKTEFTKNNELLPIIKLGFEYTNTENLRLHHQIAISFQATNSFDYEKGYDAESFIDNETDIYWKFKDDHRKYVITGVQEISDDLEVPLEITMGYSGQVDLMVDKIQNISREIYIKDKLTGVSYNIKNGKINLTLDKGICSNRFVLAFRESTSNTLKLENNTLINETTIYADNQNKNIVISKNQEITIQKIELFNILGKKTSLWNITEQKNSYKLAIKNQIPKGLYIIKMYSNKGTLSKKVVIE</sequence>